<sequence length="267" mass="29524">MAKLLQALWDRAQGKSHVRRICDKVFNDCADNNRLDLNKLHVATLMVYKSSTPASTLVPFVISFSLSLPPLLCERRHGAGLRHCSRETTREGMEGEAGEEDNGQGVRPLQGRVQAGPALSFEDLYIAVLCVYNDINKHLPGPHQDPPSKEKLRAMMEEYDINLDGLLDREEFAAFIKKLTADSLNAISVKLIIALVVAPAVALMTKKATEGVPGVGKVVRKLPNSVYASIITLGVVLVQQNLKRVLSRPLENWTLRNLVCILYISCK</sequence>
<evidence type="ECO:0000313" key="3">
    <source>
        <dbReference type="EMBL" id="CAD1847823.1"/>
    </source>
</evidence>
<accession>A0A6V7QXB5</accession>
<feature type="region of interest" description="Disordered" evidence="1">
    <location>
        <begin position="84"/>
        <end position="108"/>
    </location>
</feature>
<evidence type="ECO:0000259" key="2">
    <source>
        <dbReference type="PROSITE" id="PS50222"/>
    </source>
</evidence>
<proteinExistence type="predicted"/>
<dbReference type="InterPro" id="IPR011992">
    <property type="entry name" value="EF-hand-dom_pair"/>
</dbReference>
<evidence type="ECO:0000256" key="1">
    <source>
        <dbReference type="SAM" id="MobiDB-lite"/>
    </source>
</evidence>
<dbReference type="PROSITE" id="PS50222">
    <property type="entry name" value="EF_HAND_2"/>
    <property type="match status" value="1"/>
</dbReference>
<dbReference type="SUPFAM" id="SSF47473">
    <property type="entry name" value="EF-hand"/>
    <property type="match status" value="1"/>
</dbReference>
<feature type="domain" description="EF-hand" evidence="2">
    <location>
        <begin position="147"/>
        <end position="182"/>
    </location>
</feature>
<protein>
    <recommendedName>
        <fullName evidence="2">EF-hand domain-containing protein</fullName>
    </recommendedName>
</protein>
<name>A0A6V7QXB5_ANACO</name>
<feature type="compositionally biased region" description="Basic and acidic residues" evidence="1">
    <location>
        <begin position="84"/>
        <end position="93"/>
    </location>
</feature>
<gene>
    <name evidence="3" type="ORF">CB5_LOCUS31034</name>
</gene>
<dbReference type="Gene3D" id="1.10.238.10">
    <property type="entry name" value="EF-hand"/>
    <property type="match status" value="1"/>
</dbReference>
<organism evidence="3">
    <name type="scientific">Ananas comosus var. bracteatus</name>
    <name type="common">red pineapple</name>
    <dbReference type="NCBI Taxonomy" id="296719"/>
    <lineage>
        <taxon>Eukaryota</taxon>
        <taxon>Viridiplantae</taxon>
        <taxon>Streptophyta</taxon>
        <taxon>Embryophyta</taxon>
        <taxon>Tracheophyta</taxon>
        <taxon>Spermatophyta</taxon>
        <taxon>Magnoliopsida</taxon>
        <taxon>Liliopsida</taxon>
        <taxon>Poales</taxon>
        <taxon>Bromeliaceae</taxon>
        <taxon>Bromelioideae</taxon>
        <taxon>Ananas</taxon>
    </lineage>
</organism>
<dbReference type="PANTHER" id="PTHR37754">
    <property type="entry name" value="CALCIUM ION-BINDING PROTEIN"/>
    <property type="match status" value="1"/>
</dbReference>
<dbReference type="SMART" id="SM00054">
    <property type="entry name" value="EFh"/>
    <property type="match status" value="1"/>
</dbReference>
<dbReference type="PANTHER" id="PTHR37754:SF4">
    <property type="entry name" value="EF-HAND DOMAIN-CONTAINING PROTEIN"/>
    <property type="match status" value="1"/>
</dbReference>
<reference evidence="3" key="1">
    <citation type="submission" date="2020-07" db="EMBL/GenBank/DDBJ databases">
        <authorList>
            <person name="Lin J."/>
        </authorList>
    </citation>
    <scope>NUCLEOTIDE SEQUENCE</scope>
</reference>
<dbReference type="EMBL" id="CAJEUB010000061">
    <property type="protein sequence ID" value="CAD1847823.1"/>
    <property type="molecule type" value="Genomic_DNA"/>
</dbReference>
<dbReference type="GO" id="GO:0005509">
    <property type="term" value="F:calcium ion binding"/>
    <property type="evidence" value="ECO:0007669"/>
    <property type="project" value="InterPro"/>
</dbReference>
<dbReference type="InterPro" id="IPR002048">
    <property type="entry name" value="EF_hand_dom"/>
</dbReference>
<dbReference type="AlphaFoldDB" id="A0A6V7QXB5"/>